<dbReference type="SMART" id="SM00560">
    <property type="entry name" value="LamGL"/>
    <property type="match status" value="1"/>
</dbReference>
<dbReference type="Gene3D" id="2.60.40.1080">
    <property type="match status" value="1"/>
</dbReference>
<sequence length="456" mass="48392">SYLVTFIASDGQSTHSETITITVSNANRAPVLAPIGDKSVNENEMLSFTINASDADGDAITYSAQNLPTGATFSGTTFIWTPTSGQAGSYQVTFIASDGQAQDSETTTITVISSGNSLVGHWKLDDNAANVTVVNYSGAGNNGVAQRNTSGLSDTGKIDSALTFNGTIDYIDCGNDSSLDLTGELSVGLWFYARSWGTLLPSFISKRDSYGSMDWELFYNSGSKRIEMWYGNKGTYKLFANLNVNPSLGAWHHLSVTRNGDTWTLYLDGNIQGTESQSGSMPTGDSVRIGILGQGLEGISCFNGLIDDVRIYNRALTANEVAELADTGQPTLSYIDISGPTQVDESSGTQYTCTAHYSDGSTVDVTSSANWSEDSSYASIDSSGYLTTDNVTSDEQCTITATYEDKSDTHGVTIKAEDSGLIRHWKFDESSGDVASDSSGNGGTASLLNGPTWTTG</sequence>
<name>A0A0F9AN79_9ZZZZ</name>
<feature type="compositionally biased region" description="Polar residues" evidence="3">
    <location>
        <begin position="436"/>
        <end position="456"/>
    </location>
</feature>
<feature type="domain" description="LamG-like jellyroll fold" evidence="4">
    <location>
        <begin position="183"/>
        <end position="319"/>
    </location>
</feature>
<protein>
    <submittedName>
        <fullName evidence="6">Uncharacterized protein</fullName>
    </submittedName>
</protein>
<dbReference type="SMART" id="SM00736">
    <property type="entry name" value="CADG"/>
    <property type="match status" value="1"/>
</dbReference>
<gene>
    <name evidence="6" type="ORF">LCGC14_2629760</name>
</gene>
<organism evidence="6">
    <name type="scientific">marine sediment metagenome</name>
    <dbReference type="NCBI Taxonomy" id="412755"/>
    <lineage>
        <taxon>unclassified sequences</taxon>
        <taxon>metagenomes</taxon>
        <taxon>ecological metagenomes</taxon>
    </lineage>
</organism>
<dbReference type="InterPro" id="IPR006644">
    <property type="entry name" value="Cadg"/>
</dbReference>
<dbReference type="Pfam" id="PF05345">
    <property type="entry name" value="He_PIG"/>
    <property type="match status" value="1"/>
</dbReference>
<evidence type="ECO:0000313" key="6">
    <source>
        <dbReference type="EMBL" id="KKK99735.1"/>
    </source>
</evidence>
<feature type="region of interest" description="Disordered" evidence="3">
    <location>
        <begin position="432"/>
        <end position="456"/>
    </location>
</feature>
<dbReference type="Gene3D" id="2.60.40.10">
    <property type="entry name" value="Immunoglobulins"/>
    <property type="match status" value="1"/>
</dbReference>
<dbReference type="EMBL" id="LAZR01045075">
    <property type="protein sequence ID" value="KKK99735.1"/>
    <property type="molecule type" value="Genomic_DNA"/>
</dbReference>
<dbReference type="Gene3D" id="2.60.120.200">
    <property type="match status" value="2"/>
</dbReference>
<dbReference type="InterPro" id="IPR015919">
    <property type="entry name" value="Cadherin-like_sf"/>
</dbReference>
<proteinExistence type="predicted"/>
<dbReference type="SUPFAM" id="SSF49313">
    <property type="entry name" value="Cadherin-like"/>
    <property type="match status" value="1"/>
</dbReference>
<dbReference type="SUPFAM" id="SSF49899">
    <property type="entry name" value="Concanavalin A-like lectins/glucanases"/>
    <property type="match status" value="1"/>
</dbReference>
<reference evidence="6" key="1">
    <citation type="journal article" date="2015" name="Nature">
        <title>Complex archaea that bridge the gap between prokaryotes and eukaryotes.</title>
        <authorList>
            <person name="Spang A."/>
            <person name="Saw J.H."/>
            <person name="Jorgensen S.L."/>
            <person name="Zaremba-Niedzwiedzka K."/>
            <person name="Martijn J."/>
            <person name="Lind A.E."/>
            <person name="van Eijk R."/>
            <person name="Schleper C."/>
            <person name="Guy L."/>
            <person name="Ettema T.J."/>
        </authorList>
    </citation>
    <scope>NUCLEOTIDE SEQUENCE</scope>
</reference>
<feature type="domain" description="Dystroglycan-type cadherin-like" evidence="5">
    <location>
        <begin position="30"/>
        <end position="118"/>
    </location>
</feature>
<dbReference type="GO" id="GO:0005509">
    <property type="term" value="F:calcium ion binding"/>
    <property type="evidence" value="ECO:0007669"/>
    <property type="project" value="InterPro"/>
</dbReference>
<feature type="non-terminal residue" evidence="6">
    <location>
        <position position="456"/>
    </location>
</feature>
<evidence type="ECO:0000259" key="5">
    <source>
        <dbReference type="SMART" id="SM00736"/>
    </source>
</evidence>
<keyword evidence="1" id="KW-0732">Signal</keyword>
<dbReference type="InterPro" id="IPR013783">
    <property type="entry name" value="Ig-like_fold"/>
</dbReference>
<dbReference type="InterPro" id="IPR013320">
    <property type="entry name" value="ConA-like_dom_sf"/>
</dbReference>
<evidence type="ECO:0000256" key="1">
    <source>
        <dbReference type="ARBA" id="ARBA00022729"/>
    </source>
</evidence>
<evidence type="ECO:0000259" key="4">
    <source>
        <dbReference type="SMART" id="SM00560"/>
    </source>
</evidence>
<dbReference type="InterPro" id="IPR006558">
    <property type="entry name" value="LamG-like"/>
</dbReference>
<evidence type="ECO:0000256" key="3">
    <source>
        <dbReference type="SAM" id="MobiDB-lite"/>
    </source>
</evidence>
<accession>A0A0F9AN79</accession>
<dbReference type="AlphaFoldDB" id="A0A0F9AN79"/>
<feature type="non-terminal residue" evidence="6">
    <location>
        <position position="1"/>
    </location>
</feature>
<keyword evidence="2" id="KW-1015">Disulfide bond</keyword>
<comment type="caution">
    <text evidence="6">The sequence shown here is derived from an EMBL/GenBank/DDBJ whole genome shotgun (WGS) entry which is preliminary data.</text>
</comment>
<evidence type="ECO:0000256" key="2">
    <source>
        <dbReference type="ARBA" id="ARBA00023157"/>
    </source>
</evidence>
<dbReference type="Pfam" id="PF13385">
    <property type="entry name" value="Laminin_G_3"/>
    <property type="match status" value="1"/>
</dbReference>
<dbReference type="GO" id="GO:0016020">
    <property type="term" value="C:membrane"/>
    <property type="evidence" value="ECO:0007669"/>
    <property type="project" value="InterPro"/>
</dbReference>